<evidence type="ECO:0000256" key="1">
    <source>
        <dbReference type="ARBA" id="ARBA00004305"/>
    </source>
</evidence>
<evidence type="ECO:0000256" key="2">
    <source>
        <dbReference type="ARBA" id="ARBA00006020"/>
    </source>
</evidence>
<reference evidence="8" key="1">
    <citation type="submission" date="2025-08" db="UniProtKB">
        <authorList>
            <consortium name="RefSeq"/>
        </authorList>
    </citation>
    <scope>IDENTIFICATION</scope>
    <source>
        <tissue evidence="8">Testes</tissue>
    </source>
</reference>
<evidence type="ECO:0000256" key="6">
    <source>
        <dbReference type="RuleBase" id="RU368039"/>
    </source>
</evidence>
<keyword evidence="4 6" id="KW-0496">Mitochondrion</keyword>
<organism evidence="7 8">
    <name type="scientific">Saccoglossus kowalevskii</name>
    <name type="common">Acorn worm</name>
    <dbReference type="NCBI Taxonomy" id="10224"/>
    <lineage>
        <taxon>Eukaryota</taxon>
        <taxon>Metazoa</taxon>
        <taxon>Hemichordata</taxon>
        <taxon>Enteropneusta</taxon>
        <taxon>Harrimaniidae</taxon>
        <taxon>Saccoglossus</taxon>
    </lineage>
</organism>
<keyword evidence="3" id="KW-0809">Transit peptide</keyword>
<dbReference type="PANTHER" id="PTHR13137:SF6">
    <property type="entry name" value="SUCCINATE DEHYDROGENASE ASSEMBLY FACTOR 3, MITOCHONDRIAL"/>
    <property type="match status" value="1"/>
</dbReference>
<comment type="function">
    <text evidence="6">Plays an essential role in the assembly of succinate dehydrogenase (SDH), an enzyme complex (also referred to as respiratory complex II) that is a component of both the tricarboxylic acid (TCA) cycle and the mitochondrial electron transport chain, and which couples the oxidation of succinate to fumarate with the reduction of ubiquinone (coenzyme Q) to ubiquinol. Promotes maturation of the iron-sulfur protein subunit of the SDH catalytic dimer, protecting it from the deleterious effects of oxidants. May act together with SDHAF1.</text>
</comment>
<keyword evidence="5 6" id="KW-0143">Chaperone</keyword>
<dbReference type="PANTHER" id="PTHR13137">
    <property type="entry name" value="DC11 ACN9 HOMOLOG"/>
    <property type="match status" value="1"/>
</dbReference>
<evidence type="ECO:0000256" key="4">
    <source>
        <dbReference type="ARBA" id="ARBA00023128"/>
    </source>
</evidence>
<comment type="subcellular location">
    <subcellularLocation>
        <location evidence="1 6">Mitochondrion matrix</location>
    </subcellularLocation>
</comment>
<dbReference type="InterPro" id="IPR008381">
    <property type="entry name" value="SDHAF3/Sdh7"/>
</dbReference>
<comment type="similarity">
    <text evidence="2 6">Belongs to the complex I LYR family. SDHAF3 subfamily.</text>
</comment>
<proteinExistence type="inferred from homology"/>
<dbReference type="RefSeq" id="XP_002741721.1">
    <property type="nucleotide sequence ID" value="XM_002741675.2"/>
</dbReference>
<evidence type="ECO:0000313" key="7">
    <source>
        <dbReference type="Proteomes" id="UP000694865"/>
    </source>
</evidence>
<accession>A0ABM0H0W2</accession>
<dbReference type="Pfam" id="PF13233">
    <property type="entry name" value="Complex1_LYR_2"/>
    <property type="match status" value="1"/>
</dbReference>
<dbReference type="GeneID" id="100378097"/>
<protein>
    <recommendedName>
        <fullName evidence="6">Succinate dehydrogenase assembly factor 3</fullName>
        <shortName evidence="6">SDH assembly factor 3</shortName>
        <shortName evidence="6">SDHAF3</shortName>
    </recommendedName>
</protein>
<evidence type="ECO:0000256" key="3">
    <source>
        <dbReference type="ARBA" id="ARBA00022946"/>
    </source>
</evidence>
<name>A0ABM0H0W2_SACKO</name>
<evidence type="ECO:0000256" key="5">
    <source>
        <dbReference type="ARBA" id="ARBA00023186"/>
    </source>
</evidence>
<keyword evidence="7" id="KW-1185">Reference proteome</keyword>
<dbReference type="Proteomes" id="UP000694865">
    <property type="component" value="Unplaced"/>
</dbReference>
<evidence type="ECO:0000313" key="8">
    <source>
        <dbReference type="RefSeq" id="XP_002741721.1"/>
    </source>
</evidence>
<comment type="subunit">
    <text evidence="6">Interacts with the iron-sulfur protein subunit within the SDH catalytic dimer.</text>
</comment>
<dbReference type="CDD" id="cd20270">
    <property type="entry name" value="Complex1_LYR_SDHAF3_LYRM10"/>
    <property type="match status" value="1"/>
</dbReference>
<sequence>MASAHVSAVRSLYKKVLTLHKLLPNDIRAIGDQYVKDEFKRHKNATNEQAKQFMLEWQAYAASLTVQLKQPEDIANNVGAYIPDEKLDDFNDEQVEQLHELFQETTKPKTFQPVEER</sequence>
<gene>
    <name evidence="8" type="primary">LOC100378097</name>
</gene>